<evidence type="ECO:0000256" key="1">
    <source>
        <dbReference type="SAM" id="MobiDB-lite"/>
    </source>
</evidence>
<keyword evidence="3" id="KW-1185">Reference proteome</keyword>
<accession>A0A834WJX3</accession>
<reference evidence="2" key="1">
    <citation type="submission" date="2020-09" db="EMBL/GenBank/DDBJ databases">
        <title>Genome-Enabled Discovery of Anthraquinone Biosynthesis in Senna tora.</title>
        <authorList>
            <person name="Kang S.-H."/>
            <person name="Pandey R.P."/>
            <person name="Lee C.-M."/>
            <person name="Sim J.-S."/>
            <person name="Jeong J.-T."/>
            <person name="Choi B.-S."/>
            <person name="Jung M."/>
            <person name="Ginzburg D."/>
            <person name="Zhao K."/>
            <person name="Won S.Y."/>
            <person name="Oh T.-J."/>
            <person name="Yu Y."/>
            <person name="Kim N.-H."/>
            <person name="Lee O.R."/>
            <person name="Lee T.-H."/>
            <person name="Bashyal P."/>
            <person name="Kim T.-S."/>
            <person name="Lee W.-H."/>
            <person name="Kawkins C."/>
            <person name="Kim C.-K."/>
            <person name="Kim J.S."/>
            <person name="Ahn B.O."/>
            <person name="Rhee S.Y."/>
            <person name="Sohng J.K."/>
        </authorList>
    </citation>
    <scope>NUCLEOTIDE SEQUENCE</scope>
    <source>
        <tissue evidence="2">Leaf</tissue>
    </source>
</reference>
<sequence length="329" mass="37912">MWSFFELKDGLAEMGHKEKYDMWFANPNVRLEDTLRPIVDDRGAMEMGVVGLVVGMVDLYLLHTPFEFTEILTLLSNEPPPPPDTDDGDEDTDDGKDNDAVEEDNDGDDYKEDGDQSDDLDDDSDADSATDIRFNDSEEEDVEKDYFDSGDEAKEQRTKRRMDKAAVQPEPVSDEEYVTVPTCCSSKVRGLSDEEYNFEELRSETERSYDYEEEVIVRRKFPRWRESKDFKDYKFEIGTIFGTKEEFINAVKCFAVFNGRGVKFVKNDKKMVRAVGRDPNDQMLLIVFVVVEAENKDTWSWFLELIITDLGPEGRADLCVISDQQKVLF</sequence>
<dbReference type="Proteomes" id="UP000634136">
    <property type="component" value="Unassembled WGS sequence"/>
</dbReference>
<dbReference type="AlphaFoldDB" id="A0A834WJX3"/>
<feature type="region of interest" description="Disordered" evidence="1">
    <location>
        <begin position="74"/>
        <end position="178"/>
    </location>
</feature>
<protein>
    <submittedName>
        <fullName evidence="2">Sodium/potassium/calcium exchanger 1-like</fullName>
    </submittedName>
</protein>
<dbReference type="OrthoDB" id="1752300at2759"/>
<dbReference type="EMBL" id="JAAIUW010000008">
    <property type="protein sequence ID" value="KAF7822066.1"/>
    <property type="molecule type" value="Genomic_DNA"/>
</dbReference>
<name>A0A834WJX3_9FABA</name>
<evidence type="ECO:0000313" key="2">
    <source>
        <dbReference type="EMBL" id="KAF7822066.1"/>
    </source>
</evidence>
<gene>
    <name evidence="2" type="ORF">G2W53_027521</name>
</gene>
<feature type="compositionally biased region" description="Acidic residues" evidence="1">
    <location>
        <begin position="84"/>
        <end position="128"/>
    </location>
</feature>
<dbReference type="PANTHER" id="PTHR31973:SF187">
    <property type="entry name" value="MUTATOR TRANSPOSASE MUDRA PROTEIN"/>
    <property type="match status" value="1"/>
</dbReference>
<evidence type="ECO:0000313" key="3">
    <source>
        <dbReference type="Proteomes" id="UP000634136"/>
    </source>
</evidence>
<organism evidence="2 3">
    <name type="scientific">Senna tora</name>
    <dbReference type="NCBI Taxonomy" id="362788"/>
    <lineage>
        <taxon>Eukaryota</taxon>
        <taxon>Viridiplantae</taxon>
        <taxon>Streptophyta</taxon>
        <taxon>Embryophyta</taxon>
        <taxon>Tracheophyta</taxon>
        <taxon>Spermatophyta</taxon>
        <taxon>Magnoliopsida</taxon>
        <taxon>eudicotyledons</taxon>
        <taxon>Gunneridae</taxon>
        <taxon>Pentapetalae</taxon>
        <taxon>rosids</taxon>
        <taxon>fabids</taxon>
        <taxon>Fabales</taxon>
        <taxon>Fabaceae</taxon>
        <taxon>Caesalpinioideae</taxon>
        <taxon>Cassia clade</taxon>
        <taxon>Senna</taxon>
    </lineage>
</organism>
<comment type="caution">
    <text evidence="2">The sequence shown here is derived from an EMBL/GenBank/DDBJ whole genome shotgun (WGS) entry which is preliminary data.</text>
</comment>
<dbReference type="PANTHER" id="PTHR31973">
    <property type="entry name" value="POLYPROTEIN, PUTATIVE-RELATED"/>
    <property type="match status" value="1"/>
</dbReference>
<feature type="compositionally biased region" description="Basic and acidic residues" evidence="1">
    <location>
        <begin position="144"/>
        <end position="156"/>
    </location>
</feature>
<proteinExistence type="predicted"/>